<comment type="catalytic activity">
    <reaction evidence="1">
        <text>ATP + protein L-histidine = ADP + protein N-phospho-L-histidine.</text>
        <dbReference type="EC" id="2.7.13.3"/>
    </reaction>
</comment>
<keyword evidence="5" id="KW-0547">Nucleotide-binding</keyword>
<dbReference type="Gene3D" id="1.10.287.130">
    <property type="match status" value="1"/>
</dbReference>
<dbReference type="Pfam" id="PF00512">
    <property type="entry name" value="HisKA"/>
    <property type="match status" value="1"/>
</dbReference>
<dbReference type="EC" id="2.7.13.3" evidence="2"/>
<keyword evidence="6" id="KW-0418">Kinase</keyword>
<dbReference type="Gene3D" id="3.30.565.10">
    <property type="entry name" value="Histidine kinase-like ATPase, C-terminal domain"/>
    <property type="match status" value="1"/>
</dbReference>
<dbReference type="SMART" id="SM00387">
    <property type="entry name" value="HATPase_c"/>
    <property type="match status" value="1"/>
</dbReference>
<keyword evidence="7" id="KW-0067">ATP-binding</keyword>
<dbReference type="PANTHER" id="PTHR43642:SF1">
    <property type="entry name" value="HYBRID SIGNAL TRANSDUCTION HISTIDINE KINASE G"/>
    <property type="match status" value="1"/>
</dbReference>
<dbReference type="Pfam" id="PF00069">
    <property type="entry name" value="Pkinase"/>
    <property type="match status" value="1"/>
</dbReference>
<feature type="coiled-coil region" evidence="9">
    <location>
        <begin position="1460"/>
        <end position="1501"/>
    </location>
</feature>
<dbReference type="InterPro" id="IPR004358">
    <property type="entry name" value="Sig_transdc_His_kin-like_C"/>
</dbReference>
<dbReference type="Pfam" id="PF02518">
    <property type="entry name" value="HATPase_c"/>
    <property type="match status" value="1"/>
</dbReference>
<evidence type="ECO:0000256" key="5">
    <source>
        <dbReference type="ARBA" id="ARBA00022741"/>
    </source>
</evidence>
<dbReference type="SUPFAM" id="SSF48452">
    <property type="entry name" value="TPR-like"/>
    <property type="match status" value="2"/>
</dbReference>
<dbReference type="InterPro" id="IPR000719">
    <property type="entry name" value="Prot_kinase_dom"/>
</dbReference>
<dbReference type="SUPFAM" id="SSF47384">
    <property type="entry name" value="Homodimeric domain of signal transducing histidine kinase"/>
    <property type="match status" value="1"/>
</dbReference>
<evidence type="ECO:0000313" key="12">
    <source>
        <dbReference type="EMBL" id="MFC4402454.1"/>
    </source>
</evidence>
<keyword evidence="3" id="KW-0597">Phosphoprotein</keyword>
<keyword evidence="9" id="KW-0175">Coiled coil</keyword>
<evidence type="ECO:0000256" key="2">
    <source>
        <dbReference type="ARBA" id="ARBA00012438"/>
    </source>
</evidence>
<dbReference type="Pfam" id="PF01590">
    <property type="entry name" value="GAF"/>
    <property type="match status" value="1"/>
</dbReference>
<sequence>MKNLSNYRVLDKIIISDTWLLYSAVSTHNNRKVLIKTLNEGAHPQSKAELIHEYYTLLHTDAYGILQPIALEKDKGQPYLIMEYFKGERLTDWLGKNKRFDVSSFLKMAIKLTTILFSVHQKNMMHKSIQPNHVLYEERTDQLRLIGFHQSTMLAKEMLNADIVPYLVEELHYVSPEQTGRMNRPIDFRTDLYSLGVLLYQIATGQVPFHDLKDAAELIHAQLAQTPRPPHEINPAIPVILSNIMMKLLAKMPEERYQSTNGLKRDLEKCFHNFHSSRGTELFPLGENDVSPTLEKPHKLYGRERELEQLMMNFEQAQSGKPMLVFIPGPSGSGKTALVQKLQKPLLNKRGYFIEGKFVQYQKHIPYAPIIEAFRSLIRQILTEDRKSIELWTDKLKTSLANNAWVIANFLPEIEWLIGKQEEGPELPPQGVHNRFRLAVRNFVDVFATGGHPLVLFIDDLQWADHATIDLVKHLTINPGNRNLLIIASYRDNEIEIGHPVEILLKEWKQKDVAVDSISVQPLSKENTDQWIMEVLGLEAEEHEPLVDFTYRITKGNPFYINQLLQLLHQEQIIHFDLRTANWKVELAELSQIPVTDSMIEFIMKQISKLQDQTMQLLQIAACIGNHFDLKLLKTITGESFETMAKQLWEGLEGGVILPRDPRYKWVYPDENEQLLNENPPAYRFLHDKIQQAFYTSMSKEEQERTHLKIADELLRYYSEEEIEENIFTLVNHLNICQPRLSENQLTDLIKWNRLAGAKAKEAAAFQTAYTYYHKSFQLLPKNKWQVNYEETMKVITGYGETLYLTQHFEEAEQMFEDALVHAKTKQEKLYIYNLKITLYTHIHQVEKATEAGLEGVRLFGIDIKGSPSKLNVAKEYLLTRIALGKKQNDLLKMTPVTDADQREVLRTLINTIAPTYFTNQNLATILMLRALRLTLKVGDMDLSALVYTNYALTLSAGFGDYKQSYQFGNLSIEHVKRSGQRALQAHVFFVFGTFVNHWQNHLRHNLTYLERSQQLCMETGNLHLAGANGAFIILTQYIKGDHLEQVKAGIERQLLFARNNEYAITSDYLAELSEWIDILTSPNKQPTWEFPDITDDKSVAIIHKTTRLQIAYLLNNQSVALSLMAELEPLVDNSLVLIVAPEYYFYHSLSLIKRMEEDIITKRNKYKGLKKNLAKLKTWANHSPTNYQHKYLLVQAEFEKLNQNVKAAITLYHQALEQAQANGFLQDAAVVNYCAANFYLSIDLPQIAKSYMTEAYNGYLNWGARNIADQIMQTHPDLLLQTKDSFKDDLTAKDPIDMQAFFEAARIISSEVVLHDLINRLMEIVLTYAGAEHASFLLHKNGKAESVSYQHYNGETKFYKDSEGDQRFSPSIINYVLNSRETVVLNDATVQGNFTEDSYLRKVQAKSVLCLPVIYQEKLVAILYMENNQSTHIFTRERLDLLTLISSQAAVSLENAYLYSDLEEKVRKRTDLLNKANQELRDVNQQLINSKEKMNHLLSNISHDLQSPIAVVQGYVGALLDGLVDDPVKQKQFLQIINNRVNGLNQLMKDLFDLSKLESGNMNFSMEAIPVEQLYHHFCEIFALEVGQAGLRFHPELKIGGMDEYPLVEVDVSRMEQVMANLISNAIKHTETGTIELSLTLSESNHHAIFSVKDEGGGISPTDLPFVFDRYYTKSEKSGNGLGLAISKEIVSCHNGDIWVESTEGEGTLFAFSIPLVEESGYYYVEEENMEI</sequence>
<dbReference type="InterPro" id="IPR005467">
    <property type="entry name" value="His_kinase_dom"/>
</dbReference>
<evidence type="ECO:0000256" key="4">
    <source>
        <dbReference type="ARBA" id="ARBA00022679"/>
    </source>
</evidence>
<evidence type="ECO:0000256" key="7">
    <source>
        <dbReference type="ARBA" id="ARBA00022840"/>
    </source>
</evidence>
<dbReference type="InterPro" id="IPR053159">
    <property type="entry name" value="Hybrid_Histidine_Kinase"/>
</dbReference>
<keyword evidence="8" id="KW-0902">Two-component regulatory system</keyword>
<dbReference type="InterPro" id="IPR029016">
    <property type="entry name" value="GAF-like_dom_sf"/>
</dbReference>
<comment type="caution">
    <text evidence="12">The sequence shown here is derived from an EMBL/GenBank/DDBJ whole genome shotgun (WGS) entry which is preliminary data.</text>
</comment>
<evidence type="ECO:0000256" key="8">
    <source>
        <dbReference type="ARBA" id="ARBA00023012"/>
    </source>
</evidence>
<dbReference type="SMART" id="SM00388">
    <property type="entry name" value="HisKA"/>
    <property type="match status" value="1"/>
</dbReference>
<dbReference type="SUPFAM" id="SSF55874">
    <property type="entry name" value="ATPase domain of HSP90 chaperone/DNA topoisomerase II/histidine kinase"/>
    <property type="match status" value="1"/>
</dbReference>
<dbReference type="CDD" id="cd00075">
    <property type="entry name" value="HATPase"/>
    <property type="match status" value="1"/>
</dbReference>
<feature type="domain" description="Protein kinase" evidence="10">
    <location>
        <begin position="7"/>
        <end position="275"/>
    </location>
</feature>
<dbReference type="SUPFAM" id="SSF56112">
    <property type="entry name" value="Protein kinase-like (PK-like)"/>
    <property type="match status" value="1"/>
</dbReference>
<dbReference type="EMBL" id="JBHSDT010000004">
    <property type="protein sequence ID" value="MFC4402454.1"/>
    <property type="molecule type" value="Genomic_DNA"/>
</dbReference>
<evidence type="ECO:0000256" key="9">
    <source>
        <dbReference type="SAM" id="Coils"/>
    </source>
</evidence>
<dbReference type="SUPFAM" id="SSF55781">
    <property type="entry name" value="GAF domain-like"/>
    <property type="match status" value="1"/>
</dbReference>
<dbReference type="Proteomes" id="UP001595882">
    <property type="component" value="Unassembled WGS sequence"/>
</dbReference>
<dbReference type="InterPro" id="IPR036890">
    <property type="entry name" value="HATPase_C_sf"/>
</dbReference>
<dbReference type="Pfam" id="PF13191">
    <property type="entry name" value="AAA_16"/>
    <property type="match status" value="1"/>
</dbReference>
<name>A0ABV8WSM7_9BACI</name>
<evidence type="ECO:0000256" key="6">
    <source>
        <dbReference type="ARBA" id="ARBA00022777"/>
    </source>
</evidence>
<feature type="domain" description="Histidine kinase" evidence="11">
    <location>
        <begin position="1501"/>
        <end position="1719"/>
    </location>
</feature>
<dbReference type="CDD" id="cd14014">
    <property type="entry name" value="STKc_PknB_like"/>
    <property type="match status" value="1"/>
</dbReference>
<evidence type="ECO:0000259" key="10">
    <source>
        <dbReference type="PROSITE" id="PS50011"/>
    </source>
</evidence>
<reference evidence="13" key="1">
    <citation type="journal article" date="2019" name="Int. J. Syst. Evol. Microbiol.">
        <title>The Global Catalogue of Microorganisms (GCM) 10K type strain sequencing project: providing services to taxonomists for standard genome sequencing and annotation.</title>
        <authorList>
            <consortium name="The Broad Institute Genomics Platform"/>
            <consortium name="The Broad Institute Genome Sequencing Center for Infectious Disease"/>
            <person name="Wu L."/>
            <person name="Ma J."/>
        </authorList>
    </citation>
    <scope>NUCLEOTIDE SEQUENCE [LARGE SCALE GENOMIC DNA]</scope>
    <source>
        <strain evidence="13">CCUG 37865</strain>
    </source>
</reference>
<dbReference type="PROSITE" id="PS50109">
    <property type="entry name" value="HIS_KIN"/>
    <property type="match status" value="1"/>
</dbReference>
<dbReference type="InterPro" id="IPR011009">
    <property type="entry name" value="Kinase-like_dom_sf"/>
</dbReference>
<dbReference type="SMART" id="SM00065">
    <property type="entry name" value="GAF"/>
    <property type="match status" value="1"/>
</dbReference>
<accession>A0ABV8WSM7</accession>
<dbReference type="Pfam" id="PF25503">
    <property type="entry name" value="TPR_CHK1"/>
    <property type="match status" value="1"/>
</dbReference>
<dbReference type="PRINTS" id="PR00344">
    <property type="entry name" value="BCTRLSENSOR"/>
</dbReference>
<dbReference type="InterPro" id="IPR003018">
    <property type="entry name" value="GAF"/>
</dbReference>
<dbReference type="SUPFAM" id="SSF52540">
    <property type="entry name" value="P-loop containing nucleoside triphosphate hydrolases"/>
    <property type="match status" value="1"/>
</dbReference>
<dbReference type="Gene3D" id="3.40.50.300">
    <property type="entry name" value="P-loop containing nucleotide triphosphate hydrolases"/>
    <property type="match status" value="1"/>
</dbReference>
<dbReference type="InterPro" id="IPR041664">
    <property type="entry name" value="AAA_16"/>
</dbReference>
<dbReference type="InterPro" id="IPR011990">
    <property type="entry name" value="TPR-like_helical_dom_sf"/>
</dbReference>
<evidence type="ECO:0000256" key="1">
    <source>
        <dbReference type="ARBA" id="ARBA00000085"/>
    </source>
</evidence>
<dbReference type="CDD" id="cd00082">
    <property type="entry name" value="HisKA"/>
    <property type="match status" value="1"/>
</dbReference>
<dbReference type="InterPro" id="IPR036097">
    <property type="entry name" value="HisK_dim/P_sf"/>
</dbReference>
<proteinExistence type="predicted"/>
<keyword evidence="4" id="KW-0808">Transferase</keyword>
<dbReference type="RefSeq" id="WP_390250061.1">
    <property type="nucleotide sequence ID" value="NZ_JBHSDT010000004.1"/>
</dbReference>
<dbReference type="Gene3D" id="1.10.510.10">
    <property type="entry name" value="Transferase(Phosphotransferase) domain 1"/>
    <property type="match status" value="1"/>
</dbReference>
<dbReference type="InterPro" id="IPR003594">
    <property type="entry name" value="HATPase_dom"/>
</dbReference>
<gene>
    <name evidence="12" type="ORF">ACFOY7_05160</name>
</gene>
<organism evidence="12 13">
    <name type="scientific">Gracilibacillus xinjiangensis</name>
    <dbReference type="NCBI Taxonomy" id="1193282"/>
    <lineage>
        <taxon>Bacteria</taxon>
        <taxon>Bacillati</taxon>
        <taxon>Bacillota</taxon>
        <taxon>Bacilli</taxon>
        <taxon>Bacillales</taxon>
        <taxon>Bacillaceae</taxon>
        <taxon>Gracilibacillus</taxon>
    </lineage>
</organism>
<dbReference type="InterPro" id="IPR003661">
    <property type="entry name" value="HisK_dim/P_dom"/>
</dbReference>
<protein>
    <recommendedName>
        <fullName evidence="2">histidine kinase</fullName>
        <ecNumber evidence="2">2.7.13.3</ecNumber>
    </recommendedName>
</protein>
<dbReference type="PANTHER" id="PTHR43642">
    <property type="entry name" value="HYBRID SIGNAL TRANSDUCTION HISTIDINE KINASE G"/>
    <property type="match status" value="1"/>
</dbReference>
<evidence type="ECO:0000313" key="13">
    <source>
        <dbReference type="Proteomes" id="UP001595882"/>
    </source>
</evidence>
<dbReference type="Gene3D" id="3.30.450.40">
    <property type="match status" value="1"/>
</dbReference>
<evidence type="ECO:0000259" key="11">
    <source>
        <dbReference type="PROSITE" id="PS50109"/>
    </source>
</evidence>
<evidence type="ECO:0000256" key="3">
    <source>
        <dbReference type="ARBA" id="ARBA00022553"/>
    </source>
</evidence>
<keyword evidence="13" id="KW-1185">Reference proteome</keyword>
<dbReference type="InterPro" id="IPR027417">
    <property type="entry name" value="P-loop_NTPase"/>
</dbReference>
<dbReference type="PROSITE" id="PS50011">
    <property type="entry name" value="PROTEIN_KINASE_DOM"/>
    <property type="match status" value="1"/>
</dbReference>